<dbReference type="AlphaFoldDB" id="A0A7M1B0H6"/>
<sequence length="271" mass="30990">MKFLLLLLPLLLFGAKPKLLLLQTYKDQNISGWLVSEKLDGIRAYWDGKHLISRGGKIIHAPKWFLQEYPPFAIDGELWTKRGEFENISSIVRDRVPSAQWKRIKHCIFEVPNTKGGLLQRLEKVKPYEGKYISIIPQHTVKNKADLIKFLKTVEAKGGEGVVVRDPLAPYINKRTGKALKVKTFHDSECEVVAIIKGKGKYSTVLGALQCRLPNGTLFKIGSGFSDKERRNPPKTGDIVTFKYKEFTKYGKPRFPVFMRVRYEKKLSAKK</sequence>
<evidence type="ECO:0000313" key="7">
    <source>
        <dbReference type="Proteomes" id="UP000593719"/>
    </source>
</evidence>
<dbReference type="Gene3D" id="2.40.50.140">
    <property type="entry name" value="Nucleic acid-binding proteins"/>
    <property type="match status" value="1"/>
</dbReference>
<evidence type="ECO:0000256" key="4">
    <source>
        <dbReference type="ARBA" id="ARBA00023204"/>
    </source>
</evidence>
<dbReference type="KEGG" id="ssei:FJR45_04320"/>
<dbReference type="PANTHER" id="PTHR47810:SF1">
    <property type="entry name" value="DNA LIGASE B"/>
    <property type="match status" value="1"/>
</dbReference>
<evidence type="ECO:0000256" key="2">
    <source>
        <dbReference type="ARBA" id="ARBA00022705"/>
    </source>
</evidence>
<dbReference type="SUPFAM" id="SSF56091">
    <property type="entry name" value="DNA ligase/mRNA capping enzyme, catalytic domain"/>
    <property type="match status" value="1"/>
</dbReference>
<keyword evidence="7" id="KW-1185">Reference proteome</keyword>
<dbReference type="EMBL" id="CP041235">
    <property type="protein sequence ID" value="QOP43214.1"/>
    <property type="molecule type" value="Genomic_DNA"/>
</dbReference>
<feature type="domain" description="DNA ligase OB-like" evidence="5">
    <location>
        <begin position="197"/>
        <end position="262"/>
    </location>
</feature>
<dbReference type="GO" id="GO:0003909">
    <property type="term" value="F:DNA ligase activity"/>
    <property type="evidence" value="ECO:0007669"/>
    <property type="project" value="InterPro"/>
</dbReference>
<dbReference type="InterPro" id="IPR050326">
    <property type="entry name" value="NAD_dep_DNA_ligaseB"/>
</dbReference>
<dbReference type="InterPro" id="IPR012340">
    <property type="entry name" value="NA-bd_OB-fold"/>
</dbReference>
<evidence type="ECO:0000256" key="1">
    <source>
        <dbReference type="ARBA" id="ARBA00022598"/>
    </source>
</evidence>
<reference evidence="6 7" key="1">
    <citation type="submission" date="2019-06" db="EMBL/GenBank/DDBJ databases">
        <title>Sulfurimonas gotlandica sp. nov., a chemoautotrophic and psychrotolerant epsilonproteobacterium isolated from a pelagic redoxcline, and an emended description of the genus Sulfurimonas.</title>
        <authorList>
            <person name="Wang S."/>
            <person name="Jiang L."/>
            <person name="Shao Z."/>
        </authorList>
    </citation>
    <scope>NUCLEOTIDE SEQUENCE [LARGE SCALE GENOMIC DNA]</scope>
    <source>
        <strain evidence="6 7">S2-6</strain>
    </source>
</reference>
<gene>
    <name evidence="6" type="ORF">FJR45_04320</name>
</gene>
<keyword evidence="2" id="KW-0235">DNA replication</keyword>
<dbReference type="Gene3D" id="3.30.470.30">
    <property type="entry name" value="DNA ligase/mRNA capping enzyme"/>
    <property type="match status" value="1"/>
</dbReference>
<dbReference type="Proteomes" id="UP000593719">
    <property type="component" value="Chromosome"/>
</dbReference>
<dbReference type="Gene3D" id="3.30.1490.70">
    <property type="match status" value="1"/>
</dbReference>
<dbReference type="PANTHER" id="PTHR47810">
    <property type="entry name" value="DNA LIGASE"/>
    <property type="match status" value="1"/>
</dbReference>
<keyword evidence="3" id="KW-0227">DNA damage</keyword>
<keyword evidence="4" id="KW-0234">DNA repair</keyword>
<evidence type="ECO:0000256" key="3">
    <source>
        <dbReference type="ARBA" id="ARBA00022763"/>
    </source>
</evidence>
<dbReference type="InterPro" id="IPR029319">
    <property type="entry name" value="DNA_ligase_OB"/>
</dbReference>
<dbReference type="NCBIfam" id="NF006592">
    <property type="entry name" value="PRK09125.1"/>
    <property type="match status" value="1"/>
</dbReference>
<accession>A0A7M1B0H6</accession>
<name>A0A7M1B0H6_9BACT</name>
<dbReference type="CDD" id="cd08041">
    <property type="entry name" value="OBF_kDNA_ligase_like"/>
    <property type="match status" value="1"/>
</dbReference>
<dbReference type="PROSITE" id="PS00333">
    <property type="entry name" value="DNA_LIGASE_A2"/>
    <property type="match status" value="1"/>
</dbReference>
<organism evidence="6 7">
    <name type="scientific">Sulfurimonas sediminis</name>
    <dbReference type="NCBI Taxonomy" id="2590020"/>
    <lineage>
        <taxon>Bacteria</taxon>
        <taxon>Pseudomonadati</taxon>
        <taxon>Campylobacterota</taxon>
        <taxon>Epsilonproteobacteria</taxon>
        <taxon>Campylobacterales</taxon>
        <taxon>Sulfurimonadaceae</taxon>
        <taxon>Sulfurimonas</taxon>
    </lineage>
</organism>
<dbReference type="GO" id="GO:0006260">
    <property type="term" value="P:DNA replication"/>
    <property type="evidence" value="ECO:0007669"/>
    <property type="project" value="UniProtKB-KW"/>
</dbReference>
<dbReference type="Pfam" id="PF14743">
    <property type="entry name" value="DNA_ligase_OB_2"/>
    <property type="match status" value="1"/>
</dbReference>
<dbReference type="SUPFAM" id="SSF50249">
    <property type="entry name" value="Nucleic acid-binding proteins"/>
    <property type="match status" value="1"/>
</dbReference>
<evidence type="ECO:0000313" key="6">
    <source>
        <dbReference type="EMBL" id="QOP43214.1"/>
    </source>
</evidence>
<keyword evidence="1 6" id="KW-0436">Ligase</keyword>
<protein>
    <submittedName>
        <fullName evidence="6">DNA ligase</fullName>
    </submittedName>
</protein>
<dbReference type="InterPro" id="IPR016059">
    <property type="entry name" value="DNA_ligase_ATP-dep_CS"/>
</dbReference>
<dbReference type="CDD" id="cd07896">
    <property type="entry name" value="Adenylation_kDNA_ligase_like"/>
    <property type="match status" value="1"/>
</dbReference>
<dbReference type="RefSeq" id="WP_193151516.1">
    <property type="nucleotide sequence ID" value="NZ_CP041235.1"/>
</dbReference>
<evidence type="ECO:0000259" key="5">
    <source>
        <dbReference type="Pfam" id="PF14743"/>
    </source>
</evidence>
<dbReference type="GO" id="GO:0006281">
    <property type="term" value="P:DNA repair"/>
    <property type="evidence" value="ECO:0007669"/>
    <property type="project" value="UniProtKB-KW"/>
</dbReference>
<proteinExistence type="predicted"/>